<dbReference type="InterPro" id="IPR007763">
    <property type="entry name" value="NDUFA12"/>
</dbReference>
<dbReference type="AlphaFoldDB" id="A0A6C1U199"/>
<reference evidence="1 3" key="1">
    <citation type="submission" date="2019-03" db="EMBL/GenBank/DDBJ databases">
        <title>Wolbachia endosymbiont of Haematobia irritans wIrr.</title>
        <authorList>
            <person name="Parry R.H."/>
            <person name="Asgari S."/>
        </authorList>
    </citation>
    <scope>NUCLEOTIDE SEQUENCE [LARGE SCALE GENOMIC DNA]</scope>
    <source>
        <strain evidence="1">WIrr</strain>
        <strain evidence="3">wIrr</strain>
    </source>
</reference>
<dbReference type="Proteomes" id="UP000422744">
    <property type="component" value="Chromosome"/>
</dbReference>
<keyword evidence="2" id="KW-0830">Ubiquinone</keyword>
<proteinExistence type="predicted"/>
<protein>
    <submittedName>
        <fullName evidence="2">NADH:ubiquinone oxidoreductase</fullName>
    </submittedName>
</protein>
<dbReference type="GeneID" id="70036578"/>
<dbReference type="GO" id="GO:0045271">
    <property type="term" value="C:respiratory chain complex I"/>
    <property type="evidence" value="ECO:0007669"/>
    <property type="project" value="InterPro"/>
</dbReference>
<dbReference type="PANTHER" id="PTHR12910:SF2">
    <property type="entry name" value="NADH DEHYDROGENASE [UBIQUINONE] 1 ALPHA SUBCOMPLEX SUBUNIT 12"/>
    <property type="match status" value="1"/>
</dbReference>
<dbReference type="EMBL" id="CP037426">
    <property type="protein sequence ID" value="QGT16613.1"/>
    <property type="molecule type" value="Genomic_DNA"/>
</dbReference>
<reference evidence="2" key="2">
    <citation type="submission" date="2019-07" db="EMBL/GenBank/DDBJ databases">
        <title>Genome assemblies of Wolbachia strains wAlbA and wAlbB in wild caught Aedes albopictus specimens.</title>
        <authorList>
            <person name="Kulkarni A."/>
            <person name="Yu W."/>
            <person name="Xue R.-D."/>
            <person name="Ma Y."/>
            <person name="Xu J."/>
        </authorList>
    </citation>
    <scope>NUCLEOTIDE SEQUENCE</scope>
    <source>
        <strain evidence="2">HN2016</strain>
    </source>
</reference>
<gene>
    <name evidence="2" type="ORF">COM42_003910</name>
    <name evidence="1" type="ORF">E0495_05425</name>
</gene>
<dbReference type="Proteomes" id="UP000218080">
    <property type="component" value="Unassembled WGS sequence"/>
</dbReference>
<evidence type="ECO:0000313" key="1">
    <source>
        <dbReference type="EMBL" id="QGT16613.1"/>
    </source>
</evidence>
<dbReference type="RefSeq" id="WP_007548590.1">
    <property type="nucleotide sequence ID" value="NZ_AP028948.1"/>
</dbReference>
<name>A0A6C1U199_WOLPI</name>
<evidence type="ECO:0000313" key="2">
    <source>
        <dbReference type="EMBL" id="TVS94640.1"/>
    </source>
</evidence>
<dbReference type="PANTHER" id="PTHR12910">
    <property type="entry name" value="NADH-UBIQUINONE OXIDOREDUCTASE SUBUNIT B17.2"/>
    <property type="match status" value="1"/>
</dbReference>
<evidence type="ECO:0000313" key="3">
    <source>
        <dbReference type="Proteomes" id="UP000422744"/>
    </source>
</evidence>
<dbReference type="GO" id="GO:0006979">
    <property type="term" value="P:response to oxidative stress"/>
    <property type="evidence" value="ECO:0007669"/>
    <property type="project" value="TreeGrafter"/>
</dbReference>
<dbReference type="Pfam" id="PF05071">
    <property type="entry name" value="NDUFA12"/>
    <property type="match status" value="1"/>
</dbReference>
<dbReference type="EMBL" id="NWVJ02000212">
    <property type="protein sequence ID" value="TVS94640.1"/>
    <property type="molecule type" value="Genomic_DNA"/>
</dbReference>
<sequence length="104" mass="12324">MLSKICNAIKRLLRREDKFVGRDENGNSYYESSKGKRWVMYSSVSEPTTVPPEWHIWLHYTDNVVPVNNKKRKVKHTPNLTGTKDAYYPNQKVKNYYKSWSPDN</sequence>
<accession>A0A6C1U199</accession>
<organism evidence="2">
    <name type="scientific">Wolbachia pipientis</name>
    <dbReference type="NCBI Taxonomy" id="955"/>
    <lineage>
        <taxon>Bacteria</taxon>
        <taxon>Pseudomonadati</taxon>
        <taxon>Pseudomonadota</taxon>
        <taxon>Alphaproteobacteria</taxon>
        <taxon>Rickettsiales</taxon>
        <taxon>Anaplasmataceae</taxon>
        <taxon>Wolbachieae</taxon>
        <taxon>Wolbachia</taxon>
    </lineage>
</organism>
<dbReference type="OrthoDB" id="9795340at2"/>